<dbReference type="PANTHER" id="PTHR30399:SF1">
    <property type="entry name" value="UTP PYROPHOSPHATASE"/>
    <property type="match status" value="1"/>
</dbReference>
<dbReference type="EMBL" id="JNSK01000010">
    <property type="protein sequence ID" value="KGA19603.1"/>
    <property type="molecule type" value="Genomic_DNA"/>
</dbReference>
<gene>
    <name evidence="2" type="ORF">GM50_4680</name>
</gene>
<comment type="caution">
    <text evidence="2">The sequence shown here is derived from an EMBL/GenBank/DDBJ whole genome shotgun (WGS) entry which is preliminary data.</text>
</comment>
<dbReference type="Pfam" id="PF01863">
    <property type="entry name" value="YgjP-like"/>
    <property type="match status" value="1"/>
</dbReference>
<evidence type="ECO:0000259" key="1">
    <source>
        <dbReference type="Pfam" id="PF01863"/>
    </source>
</evidence>
<dbReference type="Gene3D" id="3.30.2010.10">
    <property type="entry name" value="Metalloproteases ('zincins'), catalytic domain"/>
    <property type="match status" value="1"/>
</dbReference>
<protein>
    <recommendedName>
        <fullName evidence="1">YgjP-like metallopeptidase domain-containing protein</fullName>
    </recommendedName>
</protein>
<accession>A0A094SM13</accession>
<proteinExistence type="predicted"/>
<evidence type="ECO:0000313" key="2">
    <source>
        <dbReference type="EMBL" id="KGA19603.1"/>
    </source>
</evidence>
<dbReference type="PANTHER" id="PTHR30399">
    <property type="entry name" value="UNCHARACTERIZED PROTEIN YGJP"/>
    <property type="match status" value="1"/>
</dbReference>
<dbReference type="AlphaFoldDB" id="A0A094SM13"/>
<dbReference type="InterPro" id="IPR053136">
    <property type="entry name" value="UTP_pyrophosphatase-like"/>
</dbReference>
<reference evidence="2" key="1">
    <citation type="submission" date="2014-05" db="EMBL/GenBank/DDBJ databases">
        <title>Key roles for freshwater Actinobacteria revealed by deep metagenomic sequencing.</title>
        <authorList>
            <person name="Ghai R."/>
            <person name="Mizuno C.M."/>
            <person name="Picazo A."/>
            <person name="Camacho A."/>
            <person name="Rodriguez-Valera F."/>
        </authorList>
    </citation>
    <scope>NUCLEOTIDE SEQUENCE</scope>
</reference>
<feature type="domain" description="YgjP-like metallopeptidase" evidence="1">
    <location>
        <begin position="105"/>
        <end position="192"/>
    </location>
</feature>
<name>A0A094SM13_9ZZZZ</name>
<sequence>MYSSESGELFSENDARITKPLVDTSLTDSPTLPGVDQGEIVVIRSKRRKKNISAYRQGGQIVVSIPARMSKADERSIVPEMVERIRSAEADRTPSESVLIDRTVALIQAYAPEITERPASIDWRQMRERWGSCTGIDRTIRISDRLRFAPAYVQDYVLFHEAIHLRFFDHGPDFQRILAAYPDGEKAQAYLDGYELAESDWAPPKG</sequence>
<dbReference type="CDD" id="cd07344">
    <property type="entry name" value="M48_yhfN_like"/>
    <property type="match status" value="1"/>
</dbReference>
<dbReference type="InterPro" id="IPR002725">
    <property type="entry name" value="YgjP-like_metallopeptidase"/>
</dbReference>
<organism evidence="2">
    <name type="scientific">freshwater metagenome</name>
    <dbReference type="NCBI Taxonomy" id="449393"/>
    <lineage>
        <taxon>unclassified sequences</taxon>
        <taxon>metagenomes</taxon>
        <taxon>ecological metagenomes</taxon>
    </lineage>
</organism>